<dbReference type="AlphaFoldDB" id="A0A6I9YE17"/>
<dbReference type="InterPro" id="IPR042778">
    <property type="entry name" value="ZCWPW1/ZCWPW2"/>
</dbReference>
<name>A0A6I9YE17_9SAUR</name>
<dbReference type="CDD" id="cd20163">
    <property type="entry name" value="PWWP_NSD3_rpt1"/>
    <property type="match status" value="1"/>
</dbReference>
<proteinExistence type="predicted"/>
<evidence type="ECO:0000259" key="2">
    <source>
        <dbReference type="PROSITE" id="PS50812"/>
    </source>
</evidence>
<gene>
    <name evidence="4" type="primary">LOC106549317</name>
</gene>
<dbReference type="OrthoDB" id="422362at2759"/>
<dbReference type="RefSeq" id="XP_013922412.1">
    <property type="nucleotide sequence ID" value="XM_014066937.1"/>
</dbReference>
<keyword evidence="3" id="KW-1185">Reference proteome</keyword>
<protein>
    <submittedName>
        <fullName evidence="4">Histone-lysine N-methyltransferase NSD3-like</fullName>
    </submittedName>
</protein>
<dbReference type="KEGG" id="tsr:106549317"/>
<dbReference type="SMART" id="SM00293">
    <property type="entry name" value="PWWP"/>
    <property type="match status" value="1"/>
</dbReference>
<organism evidence="3 4">
    <name type="scientific">Thamnophis sirtalis</name>
    <dbReference type="NCBI Taxonomy" id="35019"/>
    <lineage>
        <taxon>Eukaryota</taxon>
        <taxon>Metazoa</taxon>
        <taxon>Chordata</taxon>
        <taxon>Craniata</taxon>
        <taxon>Vertebrata</taxon>
        <taxon>Euteleostomi</taxon>
        <taxon>Lepidosauria</taxon>
        <taxon>Squamata</taxon>
        <taxon>Bifurcata</taxon>
        <taxon>Unidentata</taxon>
        <taxon>Episquamata</taxon>
        <taxon>Toxicofera</taxon>
        <taxon>Serpentes</taxon>
        <taxon>Colubroidea</taxon>
        <taxon>Colubridae</taxon>
        <taxon>Natricinae</taxon>
        <taxon>Thamnophis</taxon>
    </lineage>
</organism>
<feature type="domain" description="PWWP" evidence="2">
    <location>
        <begin position="28"/>
        <end position="91"/>
    </location>
</feature>
<dbReference type="GeneID" id="106549317"/>
<dbReference type="InterPro" id="IPR047451">
    <property type="entry name" value="PWWP_NSD3_rpt1"/>
</dbReference>
<feature type="region of interest" description="Disordered" evidence="1">
    <location>
        <begin position="177"/>
        <end position="222"/>
    </location>
</feature>
<sequence length="292" mass="33363">MAALDETPAQQVAASLSIQEASDCKFEVGDLVWSKVGTYPWWPCMVSRDPQLEVHTKINTRGAREYHVQFFSNQPERAWVHEKRVREYKGRKQYDQLVAEAAKQANHSEKQKIRKPRPQRERAQWDIGIAHAEKALKMSLEERIEQYTFIYVDKEPEEVSSKAKRIVMPKIEAKKIRKIKSPPSSPPEEIDDDLAAPSPPKTEVRRYSQRRQSSADKESPPVKIQWKTAAARKSLPASITMHKGTLDLQKCNMSPVVKIEQVFALQNAAGNGKFIDQFVYSAKVKKTPLSLL</sequence>
<evidence type="ECO:0000313" key="4">
    <source>
        <dbReference type="RefSeq" id="XP_013922412.1"/>
    </source>
</evidence>
<dbReference type="PROSITE" id="PS50812">
    <property type="entry name" value="PWWP"/>
    <property type="match status" value="1"/>
</dbReference>
<accession>A0A6I9YE17</accession>
<dbReference type="Proteomes" id="UP000504617">
    <property type="component" value="Unplaced"/>
</dbReference>
<dbReference type="PANTHER" id="PTHR15999">
    <property type="entry name" value="ZINC FINGER CW-TYPE PWWP DOMAIN PROTEIN 1"/>
    <property type="match status" value="1"/>
</dbReference>
<dbReference type="Gene3D" id="2.30.30.140">
    <property type="match status" value="1"/>
</dbReference>
<evidence type="ECO:0000313" key="3">
    <source>
        <dbReference type="Proteomes" id="UP000504617"/>
    </source>
</evidence>
<reference evidence="4" key="1">
    <citation type="submission" date="2025-08" db="UniProtKB">
        <authorList>
            <consortium name="RefSeq"/>
        </authorList>
    </citation>
    <scope>IDENTIFICATION</scope>
    <source>
        <tissue evidence="4">Skeletal muscle</tissue>
    </source>
</reference>
<dbReference type="InterPro" id="IPR000313">
    <property type="entry name" value="PWWP_dom"/>
</dbReference>
<feature type="region of interest" description="Disordered" evidence="1">
    <location>
        <begin position="103"/>
        <end position="122"/>
    </location>
</feature>
<dbReference type="GO" id="GO:0005634">
    <property type="term" value="C:nucleus"/>
    <property type="evidence" value="ECO:0007669"/>
    <property type="project" value="TreeGrafter"/>
</dbReference>
<dbReference type="Pfam" id="PF00855">
    <property type="entry name" value="PWWP"/>
    <property type="match status" value="1"/>
</dbReference>
<evidence type="ECO:0000256" key="1">
    <source>
        <dbReference type="SAM" id="MobiDB-lite"/>
    </source>
</evidence>
<dbReference type="FunFam" id="2.30.30.140:FF:000030">
    <property type="entry name" value="Histone-lysine N-methyltransferase"/>
    <property type="match status" value="1"/>
</dbReference>
<dbReference type="PANTHER" id="PTHR15999:SF2">
    <property type="entry name" value="ZINC FINGER CW-TYPE PWWP DOMAIN PROTEIN 1"/>
    <property type="match status" value="1"/>
</dbReference>
<dbReference type="SUPFAM" id="SSF63748">
    <property type="entry name" value="Tudor/PWWP/MBT"/>
    <property type="match status" value="1"/>
</dbReference>